<dbReference type="EC" id="5.1.1.1" evidence="4"/>
<dbReference type="GO" id="GO:0008784">
    <property type="term" value="F:alanine racemase activity"/>
    <property type="evidence" value="ECO:0007669"/>
    <property type="project" value="UniProtKB-UniRule"/>
</dbReference>
<dbReference type="PRINTS" id="PR00992">
    <property type="entry name" value="ALARACEMASE"/>
</dbReference>
<dbReference type="RefSeq" id="WP_128686125.1">
    <property type="nucleotide sequence ID" value="NZ_CP029684.2"/>
</dbReference>
<dbReference type="PANTHER" id="PTHR30511">
    <property type="entry name" value="ALANINE RACEMASE"/>
    <property type="match status" value="1"/>
</dbReference>
<dbReference type="InterPro" id="IPR000821">
    <property type="entry name" value="Ala_racemase"/>
</dbReference>
<evidence type="ECO:0000256" key="6">
    <source>
        <dbReference type="PIRSR" id="PIRSR600821-52"/>
    </source>
</evidence>
<dbReference type="HAMAP" id="MF_01201">
    <property type="entry name" value="Ala_racemase"/>
    <property type="match status" value="1"/>
</dbReference>
<dbReference type="Pfam" id="PF00842">
    <property type="entry name" value="Ala_racemase_C"/>
    <property type="match status" value="1"/>
</dbReference>
<dbReference type="Pfam" id="PF01168">
    <property type="entry name" value="Ala_racemase_N"/>
    <property type="match status" value="1"/>
</dbReference>
<dbReference type="AlphaFoldDB" id="A0AAJ1RAQ6"/>
<comment type="function">
    <text evidence="4">Catalyzes the interconversion of L-alanine and D-alanine. May also act on other amino acids.</text>
</comment>
<dbReference type="InterPro" id="IPR020622">
    <property type="entry name" value="Ala_racemase_pyridoxalP-BS"/>
</dbReference>
<comment type="pathway">
    <text evidence="4">Amino-acid biosynthesis; D-alanine biosynthesis; D-alanine from L-alanine: step 1/1.</text>
</comment>
<dbReference type="EMBL" id="SDWY01000002">
    <property type="protein sequence ID" value="MDN6900133.1"/>
    <property type="molecule type" value="Genomic_DNA"/>
</dbReference>
<feature type="domain" description="Alanine racemase C-terminal" evidence="7">
    <location>
        <begin position="245"/>
        <end position="370"/>
    </location>
</feature>
<comment type="cofactor">
    <cofactor evidence="1 4 5">
        <name>pyridoxal 5'-phosphate</name>
        <dbReference type="ChEBI" id="CHEBI:597326"/>
    </cofactor>
</comment>
<evidence type="ECO:0000313" key="10">
    <source>
        <dbReference type="Proteomes" id="UP000286907"/>
    </source>
</evidence>
<dbReference type="Gene3D" id="2.40.37.10">
    <property type="entry name" value="Lyase, Ornithine Decarboxylase, Chain A, domain 1"/>
    <property type="match status" value="1"/>
</dbReference>
<dbReference type="InterPro" id="IPR029066">
    <property type="entry name" value="PLP-binding_barrel"/>
</dbReference>
<comment type="similarity">
    <text evidence="4">Belongs to the alanine racemase family.</text>
</comment>
<dbReference type="GO" id="GO:0005829">
    <property type="term" value="C:cytosol"/>
    <property type="evidence" value="ECO:0007669"/>
    <property type="project" value="TreeGrafter"/>
</dbReference>
<dbReference type="InterPro" id="IPR001608">
    <property type="entry name" value="Ala_racemase_N"/>
</dbReference>
<sequence>MVEAIHRPTRLEFSKSALAFNTDYVKRVSGAKTLWLAVKSNAYGHGLLLVSKIAKDCGIDGLAVAVIDEGIAIRQAGINDFILILGPTPVEDAALAAEYGFLTTVASLDWLKQADKILGDNKLSVNLAVDTGMNRIGARSKNVLKAEIDFLKQHPHHFSYDGIYTHFASSDNPDDTYFRKQKEHWYALTDGLPMPKYVHVMNSGAAMYHADELPACNSIARVGTVVYGVEPSEGVLGPIDALKAVFQLKSALTFVKKIPAGEGISYGSKFVTSKDTWIGTIPIGYGDGWLAEYQDFSLLIDGQRCRQVGQVAMDQMMVVLPHDYPIGTEVTLIGKDGQYENTLYDLHKHSGVPPWKITVAFSDRLKRLVVD</sequence>
<evidence type="ECO:0000256" key="1">
    <source>
        <dbReference type="ARBA" id="ARBA00001933"/>
    </source>
</evidence>
<protein>
    <recommendedName>
        <fullName evidence="4">Alanine racemase</fullName>
        <ecNumber evidence="4">5.1.1.1</ecNumber>
    </recommendedName>
</protein>
<evidence type="ECO:0000256" key="2">
    <source>
        <dbReference type="ARBA" id="ARBA00022898"/>
    </source>
</evidence>
<dbReference type="InterPro" id="IPR011079">
    <property type="entry name" value="Ala_racemase_C"/>
</dbReference>
<reference evidence="8" key="2">
    <citation type="submission" date="2019-01" db="EMBL/GenBank/DDBJ databases">
        <title>Oenococcus sicerae UCMA17102.</title>
        <authorList>
            <person name="Cousin F.J."/>
            <person name="Le Guellec R."/>
            <person name="Cretenet M."/>
        </authorList>
    </citation>
    <scope>NUCLEOTIDE SEQUENCE</scope>
    <source>
        <strain evidence="8">UCMA17102</strain>
    </source>
</reference>
<feature type="binding site" evidence="4 6">
    <location>
        <position position="135"/>
    </location>
    <ligand>
        <name>substrate</name>
    </ligand>
</feature>
<dbReference type="InterPro" id="IPR009006">
    <property type="entry name" value="Ala_racemase/Decarboxylase_C"/>
</dbReference>
<evidence type="ECO:0000256" key="4">
    <source>
        <dbReference type="HAMAP-Rule" id="MF_01201"/>
    </source>
</evidence>
<dbReference type="SUPFAM" id="SSF50621">
    <property type="entry name" value="Alanine racemase C-terminal domain-like"/>
    <property type="match status" value="1"/>
</dbReference>
<evidence type="ECO:0000256" key="3">
    <source>
        <dbReference type="ARBA" id="ARBA00023235"/>
    </source>
</evidence>
<dbReference type="NCBIfam" id="TIGR00492">
    <property type="entry name" value="alr"/>
    <property type="match status" value="1"/>
</dbReference>
<dbReference type="Proteomes" id="UP000286907">
    <property type="component" value="Chromosome"/>
</dbReference>
<dbReference type="GO" id="GO:0030170">
    <property type="term" value="F:pyridoxal phosphate binding"/>
    <property type="evidence" value="ECO:0007669"/>
    <property type="project" value="UniProtKB-UniRule"/>
</dbReference>
<evidence type="ECO:0000313" key="8">
    <source>
        <dbReference type="EMBL" id="MDN6900133.1"/>
    </source>
</evidence>
<feature type="active site" description="Proton acceptor; specific for D-alanine" evidence="4">
    <location>
        <position position="39"/>
    </location>
</feature>
<dbReference type="SUPFAM" id="SSF51419">
    <property type="entry name" value="PLP-binding barrel"/>
    <property type="match status" value="1"/>
</dbReference>
<evidence type="ECO:0000256" key="5">
    <source>
        <dbReference type="PIRSR" id="PIRSR600821-50"/>
    </source>
</evidence>
<feature type="modified residue" description="N6-(pyridoxal phosphate)lysine" evidence="4 5">
    <location>
        <position position="39"/>
    </location>
</feature>
<name>A0AAJ1RAQ6_9LACO</name>
<dbReference type="PROSITE" id="PS00395">
    <property type="entry name" value="ALANINE_RACEMASE"/>
    <property type="match status" value="1"/>
</dbReference>
<evidence type="ECO:0000313" key="11">
    <source>
        <dbReference type="Proteomes" id="UP001167919"/>
    </source>
</evidence>
<dbReference type="GO" id="GO:0009252">
    <property type="term" value="P:peptidoglycan biosynthetic process"/>
    <property type="evidence" value="ECO:0007669"/>
    <property type="project" value="TreeGrafter"/>
</dbReference>
<feature type="active site" description="Proton acceptor; specific for L-alanine" evidence="4">
    <location>
        <position position="266"/>
    </location>
</feature>
<organism evidence="8 11">
    <name type="scientific">Oenococcus sicerae</name>
    <dbReference type="NCBI Taxonomy" id="2203724"/>
    <lineage>
        <taxon>Bacteria</taxon>
        <taxon>Bacillati</taxon>
        <taxon>Bacillota</taxon>
        <taxon>Bacilli</taxon>
        <taxon>Lactobacillales</taxon>
        <taxon>Lactobacillaceae</taxon>
        <taxon>Oenococcus</taxon>
    </lineage>
</organism>
<gene>
    <name evidence="8" type="primary">alr</name>
    <name evidence="9" type="ORF">DLJ48_03995</name>
    <name evidence="8" type="ORF">EVC35_03820</name>
</gene>
<keyword evidence="2 4" id="KW-0663">Pyridoxal phosphate</keyword>
<evidence type="ECO:0000259" key="7">
    <source>
        <dbReference type="SMART" id="SM01005"/>
    </source>
</evidence>
<dbReference type="SMART" id="SM01005">
    <property type="entry name" value="Ala_racemase_C"/>
    <property type="match status" value="1"/>
</dbReference>
<dbReference type="EMBL" id="CP029684">
    <property type="protein sequence ID" value="QAS69739.1"/>
    <property type="molecule type" value="Genomic_DNA"/>
</dbReference>
<dbReference type="Proteomes" id="UP001167919">
    <property type="component" value="Unassembled WGS sequence"/>
</dbReference>
<dbReference type="GO" id="GO:0030632">
    <property type="term" value="P:D-alanine biosynthetic process"/>
    <property type="evidence" value="ECO:0007669"/>
    <property type="project" value="UniProtKB-UniRule"/>
</dbReference>
<reference evidence="9" key="3">
    <citation type="submission" date="2020-01" db="EMBL/GenBank/DDBJ databases">
        <authorList>
            <person name="Cousin F.J."/>
            <person name="Le Guellec R."/>
            <person name="Cretenet M."/>
        </authorList>
    </citation>
    <scope>NUCLEOTIDE SEQUENCE</scope>
    <source>
        <strain evidence="9">UCMA 15228</strain>
    </source>
</reference>
<proteinExistence type="inferred from homology"/>
<comment type="catalytic activity">
    <reaction evidence="4">
        <text>L-alanine = D-alanine</text>
        <dbReference type="Rhea" id="RHEA:20249"/>
        <dbReference type="ChEBI" id="CHEBI:57416"/>
        <dbReference type="ChEBI" id="CHEBI:57972"/>
        <dbReference type="EC" id="5.1.1.1"/>
    </reaction>
</comment>
<keyword evidence="3 4" id="KW-0413">Isomerase</keyword>
<dbReference type="Gene3D" id="3.20.20.10">
    <property type="entry name" value="Alanine racemase"/>
    <property type="match status" value="1"/>
</dbReference>
<dbReference type="PANTHER" id="PTHR30511:SF0">
    <property type="entry name" value="ALANINE RACEMASE, CATABOLIC-RELATED"/>
    <property type="match status" value="1"/>
</dbReference>
<dbReference type="CDD" id="cd00430">
    <property type="entry name" value="PLPDE_III_AR"/>
    <property type="match status" value="1"/>
</dbReference>
<reference evidence="9 10" key="1">
    <citation type="journal article" date="2019" name="Syst. Appl. Microbiol.">
        <title>Oenococcus sicerae sp. nov., isolated from French cider.</title>
        <authorList>
            <person name="Cousin F.J."/>
            <person name="Le Guellec R."/>
            <person name="Chagnot C."/>
            <person name="Goux D."/>
            <person name="Dalmasso M."/>
            <person name="Laplace J.M."/>
            <person name="Cretenet M."/>
        </authorList>
    </citation>
    <scope>NUCLEOTIDE SEQUENCE [LARGE SCALE GENOMIC DNA]</scope>
    <source>
        <strain evidence="9 10">UCMA 15228</strain>
    </source>
</reference>
<evidence type="ECO:0000313" key="9">
    <source>
        <dbReference type="EMBL" id="QAS69739.1"/>
    </source>
</evidence>
<feature type="binding site" evidence="4 6">
    <location>
        <position position="313"/>
    </location>
    <ligand>
        <name>substrate</name>
    </ligand>
</feature>
<accession>A0AAJ1RAQ6</accession>
<keyword evidence="10" id="KW-1185">Reference proteome</keyword>
<dbReference type="FunFam" id="3.20.20.10:FF:000002">
    <property type="entry name" value="Alanine racemase"/>
    <property type="match status" value="1"/>
</dbReference>